<keyword evidence="2" id="KW-0378">Hydrolase</keyword>
<dbReference type="Proteomes" id="UP001595807">
    <property type="component" value="Unassembled WGS sequence"/>
</dbReference>
<dbReference type="GO" id="GO:0016787">
    <property type="term" value="F:hydrolase activity"/>
    <property type="evidence" value="ECO:0007669"/>
    <property type="project" value="UniProtKB-KW"/>
</dbReference>
<dbReference type="PANTHER" id="PTHR43194">
    <property type="entry name" value="HYDROLASE ALPHA/BETA FOLD FAMILY"/>
    <property type="match status" value="1"/>
</dbReference>
<evidence type="ECO:0000313" key="2">
    <source>
        <dbReference type="EMBL" id="MFC3927438.1"/>
    </source>
</evidence>
<dbReference type="InterPro" id="IPR050228">
    <property type="entry name" value="Carboxylesterase_BioH"/>
</dbReference>
<dbReference type="PANTHER" id="PTHR43194:SF2">
    <property type="entry name" value="PEROXISOMAL MEMBRANE PROTEIN LPX1"/>
    <property type="match status" value="1"/>
</dbReference>
<feature type="domain" description="AB hydrolase-1" evidence="1">
    <location>
        <begin position="4"/>
        <end position="232"/>
    </location>
</feature>
<dbReference type="InterPro" id="IPR029058">
    <property type="entry name" value="AB_hydrolase_fold"/>
</dbReference>
<dbReference type="EMBL" id="JBHRZV010000012">
    <property type="protein sequence ID" value="MFC3927438.1"/>
    <property type="molecule type" value="Genomic_DNA"/>
</dbReference>
<dbReference type="Pfam" id="PF12697">
    <property type="entry name" value="Abhydrolase_6"/>
    <property type="match status" value="1"/>
</dbReference>
<dbReference type="Gene3D" id="3.40.50.1820">
    <property type="entry name" value="alpha/beta hydrolase"/>
    <property type="match status" value="1"/>
</dbReference>
<accession>A0ABV8CTT1</accession>
<name>A0ABV8CTT1_9STRE</name>
<comment type="caution">
    <text evidence="2">The sequence shown here is derived from an EMBL/GenBank/DDBJ whole genome shotgun (WGS) entry which is preliminary data.</text>
</comment>
<sequence length="256" mass="28683">MTDIILIHGTWCTGAVWGQFATDLENLGFRVHTPTLRYHDLPYDECATKVGTVGLTDYVDDLVALIESMEQPPLLLGHSLGCLIGQLAAARTQVAGMILMGPAPTAGIFAFYPTMLRCFGKHLFEWKFWNKPMLPHKYKDEFFRFCMNVQDEADKEVVFADLVPESGRTYTEMAFPFLDKKRSAYVDFSKITGPVLVITGTEDKMVVPAIARSTAKNYTDAVLVSITGADHMYESGKFRQTTVDIIDSWLSKKGFK</sequence>
<dbReference type="RefSeq" id="WP_380424996.1">
    <property type="nucleotide sequence ID" value="NZ_JBHRZV010000012.1"/>
</dbReference>
<dbReference type="InterPro" id="IPR000073">
    <property type="entry name" value="AB_hydrolase_1"/>
</dbReference>
<dbReference type="SUPFAM" id="SSF53474">
    <property type="entry name" value="alpha/beta-Hydrolases"/>
    <property type="match status" value="1"/>
</dbReference>
<organism evidence="2 3">
    <name type="scientific">Streptococcus caprae</name>
    <dbReference type="NCBI Taxonomy" id="1640501"/>
    <lineage>
        <taxon>Bacteria</taxon>
        <taxon>Bacillati</taxon>
        <taxon>Bacillota</taxon>
        <taxon>Bacilli</taxon>
        <taxon>Lactobacillales</taxon>
        <taxon>Streptococcaceae</taxon>
        <taxon>Streptococcus</taxon>
    </lineage>
</organism>
<reference evidence="3" key="1">
    <citation type="journal article" date="2019" name="Int. J. Syst. Evol. Microbiol.">
        <title>The Global Catalogue of Microorganisms (GCM) 10K type strain sequencing project: providing services to taxonomists for standard genome sequencing and annotation.</title>
        <authorList>
            <consortium name="The Broad Institute Genomics Platform"/>
            <consortium name="The Broad Institute Genome Sequencing Center for Infectious Disease"/>
            <person name="Wu L."/>
            <person name="Ma J."/>
        </authorList>
    </citation>
    <scope>NUCLEOTIDE SEQUENCE [LARGE SCALE GENOMIC DNA]</scope>
    <source>
        <strain evidence="3">CCUG 67170</strain>
    </source>
</reference>
<protein>
    <submittedName>
        <fullName evidence="2">Alpha/beta fold hydrolase</fullName>
    </submittedName>
</protein>
<proteinExistence type="predicted"/>
<keyword evidence="3" id="KW-1185">Reference proteome</keyword>
<gene>
    <name evidence="2" type="ORF">ACFORF_02160</name>
</gene>
<evidence type="ECO:0000313" key="3">
    <source>
        <dbReference type="Proteomes" id="UP001595807"/>
    </source>
</evidence>
<evidence type="ECO:0000259" key="1">
    <source>
        <dbReference type="Pfam" id="PF12697"/>
    </source>
</evidence>